<dbReference type="InterPro" id="IPR018721">
    <property type="entry name" value="DUF2252"/>
</dbReference>
<gene>
    <name evidence="1" type="ORF">OM076_01800</name>
</gene>
<sequence length="68" mass="7734">MPRSAHAGWEPPSVRRDPVAVLEEQAQTRRLVFGVNDFDETLRGPFEWDVRRLVASFAVGDRSVIALR</sequence>
<dbReference type="AlphaFoldDB" id="A0A9X3S2S9"/>
<accession>A0A9X3S2S9</accession>
<protein>
    <submittedName>
        <fullName evidence="1">DUF2252 domain-containing protein</fullName>
    </submittedName>
</protein>
<dbReference type="RefSeq" id="WP_270037633.1">
    <property type="nucleotide sequence ID" value="NZ_JAPDOD010000001.1"/>
</dbReference>
<evidence type="ECO:0000313" key="1">
    <source>
        <dbReference type="EMBL" id="MDA0158983.1"/>
    </source>
</evidence>
<reference evidence="1" key="1">
    <citation type="submission" date="2022-10" db="EMBL/GenBank/DDBJ databases">
        <title>The WGS of Solirubrobacter ginsenosidimutans DSM 21036.</title>
        <authorList>
            <person name="Jiang Z."/>
        </authorList>
    </citation>
    <scope>NUCLEOTIDE SEQUENCE</scope>
    <source>
        <strain evidence="1">DSM 21036</strain>
    </source>
</reference>
<evidence type="ECO:0000313" key="2">
    <source>
        <dbReference type="Proteomes" id="UP001149140"/>
    </source>
</evidence>
<proteinExistence type="predicted"/>
<name>A0A9X3S2S9_9ACTN</name>
<dbReference type="EMBL" id="JAPDOD010000001">
    <property type="protein sequence ID" value="MDA0158983.1"/>
    <property type="molecule type" value="Genomic_DNA"/>
</dbReference>
<organism evidence="1 2">
    <name type="scientific">Solirubrobacter ginsenosidimutans</name>
    <dbReference type="NCBI Taxonomy" id="490573"/>
    <lineage>
        <taxon>Bacteria</taxon>
        <taxon>Bacillati</taxon>
        <taxon>Actinomycetota</taxon>
        <taxon>Thermoleophilia</taxon>
        <taxon>Solirubrobacterales</taxon>
        <taxon>Solirubrobacteraceae</taxon>
        <taxon>Solirubrobacter</taxon>
    </lineage>
</organism>
<keyword evidence="2" id="KW-1185">Reference proteome</keyword>
<dbReference type="Pfam" id="PF10009">
    <property type="entry name" value="DUF2252"/>
    <property type="match status" value="1"/>
</dbReference>
<comment type="caution">
    <text evidence="1">The sequence shown here is derived from an EMBL/GenBank/DDBJ whole genome shotgun (WGS) entry which is preliminary data.</text>
</comment>
<dbReference type="Proteomes" id="UP001149140">
    <property type="component" value="Unassembled WGS sequence"/>
</dbReference>